<protein>
    <submittedName>
        <fullName evidence="2">Uncharacterized protein</fullName>
    </submittedName>
</protein>
<dbReference type="Proteomes" id="UP001500368">
    <property type="component" value="Unassembled WGS sequence"/>
</dbReference>
<proteinExistence type="predicted"/>
<reference evidence="3" key="1">
    <citation type="journal article" date="2019" name="Int. J. Syst. Evol. Microbiol.">
        <title>The Global Catalogue of Microorganisms (GCM) 10K type strain sequencing project: providing services to taxonomists for standard genome sequencing and annotation.</title>
        <authorList>
            <consortium name="The Broad Institute Genomics Platform"/>
            <consortium name="The Broad Institute Genome Sequencing Center for Infectious Disease"/>
            <person name="Wu L."/>
            <person name="Ma J."/>
        </authorList>
    </citation>
    <scope>NUCLEOTIDE SEQUENCE [LARGE SCALE GENOMIC DNA]</scope>
    <source>
        <strain evidence="3">JCM 19129</strain>
    </source>
</reference>
<keyword evidence="3" id="KW-1185">Reference proteome</keyword>
<evidence type="ECO:0000256" key="1">
    <source>
        <dbReference type="SAM" id="Phobius"/>
    </source>
</evidence>
<feature type="transmembrane region" description="Helical" evidence="1">
    <location>
        <begin position="23"/>
        <end position="51"/>
    </location>
</feature>
<dbReference type="RefSeq" id="WP_345476693.1">
    <property type="nucleotide sequence ID" value="NZ_BAABLW010000003.1"/>
</dbReference>
<keyword evidence="1" id="KW-0812">Transmembrane</keyword>
<comment type="caution">
    <text evidence="2">The sequence shown here is derived from an EMBL/GenBank/DDBJ whole genome shotgun (WGS) entry which is preliminary data.</text>
</comment>
<evidence type="ECO:0000313" key="2">
    <source>
        <dbReference type="EMBL" id="GAA4914609.1"/>
    </source>
</evidence>
<keyword evidence="1" id="KW-1133">Transmembrane helix</keyword>
<organism evidence="2 3">
    <name type="scientific">Nesterenkonia rhizosphaerae</name>
    <dbReference type="NCBI Taxonomy" id="1348272"/>
    <lineage>
        <taxon>Bacteria</taxon>
        <taxon>Bacillati</taxon>
        <taxon>Actinomycetota</taxon>
        <taxon>Actinomycetes</taxon>
        <taxon>Micrococcales</taxon>
        <taxon>Micrococcaceae</taxon>
        <taxon>Nesterenkonia</taxon>
    </lineage>
</organism>
<dbReference type="EMBL" id="BAABLW010000003">
    <property type="protein sequence ID" value="GAA4914609.1"/>
    <property type="molecule type" value="Genomic_DNA"/>
</dbReference>
<sequence length="53" mass="5553">MISPWFEDFLESRDIHLTPAGELVASAATVLLALATLWAMIALTVAVLVGIGG</sequence>
<gene>
    <name evidence="2" type="ORF">GCM10025790_06950</name>
</gene>
<evidence type="ECO:0000313" key="3">
    <source>
        <dbReference type="Proteomes" id="UP001500368"/>
    </source>
</evidence>
<accession>A0ABP9FT07</accession>
<keyword evidence="1" id="KW-0472">Membrane</keyword>
<name>A0ABP9FT07_9MICC</name>